<reference evidence="1" key="2">
    <citation type="journal article" date="2015" name="Data Brief">
        <title>Shoot transcriptome of the giant reed, Arundo donax.</title>
        <authorList>
            <person name="Barrero R.A."/>
            <person name="Guerrero F.D."/>
            <person name="Moolhuijzen P."/>
            <person name="Goolsby J.A."/>
            <person name="Tidwell J."/>
            <person name="Bellgard S.E."/>
            <person name="Bellgard M.I."/>
        </authorList>
    </citation>
    <scope>NUCLEOTIDE SEQUENCE</scope>
    <source>
        <tissue evidence="1">Shoot tissue taken approximately 20 cm above the soil surface</tissue>
    </source>
</reference>
<dbReference type="AlphaFoldDB" id="A0A0A9B759"/>
<dbReference type="EMBL" id="GBRH01239907">
    <property type="protein sequence ID" value="JAD57988.1"/>
    <property type="molecule type" value="Transcribed_RNA"/>
</dbReference>
<sequence length="48" mass="5650">MNKCCWVRTAFFSSKNKFTVRKLECLPKDCGCMLLLTSYFRFHVLIGI</sequence>
<protein>
    <submittedName>
        <fullName evidence="1">Uncharacterized protein</fullName>
    </submittedName>
</protein>
<name>A0A0A9B759_ARUDO</name>
<organism evidence="1">
    <name type="scientific">Arundo donax</name>
    <name type="common">Giant reed</name>
    <name type="synonym">Donax arundinaceus</name>
    <dbReference type="NCBI Taxonomy" id="35708"/>
    <lineage>
        <taxon>Eukaryota</taxon>
        <taxon>Viridiplantae</taxon>
        <taxon>Streptophyta</taxon>
        <taxon>Embryophyta</taxon>
        <taxon>Tracheophyta</taxon>
        <taxon>Spermatophyta</taxon>
        <taxon>Magnoliopsida</taxon>
        <taxon>Liliopsida</taxon>
        <taxon>Poales</taxon>
        <taxon>Poaceae</taxon>
        <taxon>PACMAD clade</taxon>
        <taxon>Arundinoideae</taxon>
        <taxon>Arundineae</taxon>
        <taxon>Arundo</taxon>
    </lineage>
</organism>
<accession>A0A0A9B759</accession>
<reference evidence="1" key="1">
    <citation type="submission" date="2014-09" db="EMBL/GenBank/DDBJ databases">
        <authorList>
            <person name="Magalhaes I.L.F."/>
            <person name="Oliveira U."/>
            <person name="Santos F.R."/>
            <person name="Vidigal T.H.D.A."/>
            <person name="Brescovit A.D."/>
            <person name="Santos A.J."/>
        </authorList>
    </citation>
    <scope>NUCLEOTIDE SEQUENCE</scope>
    <source>
        <tissue evidence="1">Shoot tissue taken approximately 20 cm above the soil surface</tissue>
    </source>
</reference>
<proteinExistence type="predicted"/>
<evidence type="ECO:0000313" key="1">
    <source>
        <dbReference type="EMBL" id="JAD57988.1"/>
    </source>
</evidence>